<dbReference type="Gene3D" id="1.10.10.250">
    <property type="entry name" value="Ribosomal protein L11, C-terminal domain"/>
    <property type="match status" value="1"/>
</dbReference>
<dbReference type="InterPro" id="IPR020783">
    <property type="entry name" value="Ribosomal_uL11_C"/>
</dbReference>
<feature type="domain" description="Large ribosomal subunit protein uL11 C-terminal" evidence="6">
    <location>
        <begin position="69"/>
        <end position="136"/>
    </location>
</feature>
<evidence type="ECO:0000259" key="7">
    <source>
        <dbReference type="Pfam" id="PF03946"/>
    </source>
</evidence>
<dbReference type="GO" id="GO:0003735">
    <property type="term" value="F:structural constituent of ribosome"/>
    <property type="evidence" value="ECO:0007669"/>
    <property type="project" value="InterPro"/>
</dbReference>
<dbReference type="CDD" id="cd00349">
    <property type="entry name" value="Ribosomal_L11"/>
    <property type="match status" value="1"/>
</dbReference>
<dbReference type="InterPro" id="IPR000911">
    <property type="entry name" value="Ribosomal_uL11"/>
</dbReference>
<dbReference type="InterPro" id="IPR020784">
    <property type="entry name" value="Ribosomal_uL11_N"/>
</dbReference>
<accession>A0A0P9GYV8</accession>
<dbReference type="HAMAP" id="MF_00736">
    <property type="entry name" value="Ribosomal_uL11"/>
    <property type="match status" value="1"/>
</dbReference>
<name>A0A0P9GYV8_9ARCH</name>
<evidence type="ECO:0000256" key="4">
    <source>
        <dbReference type="HAMAP-Rule" id="MF_00736"/>
    </source>
</evidence>
<dbReference type="SUPFAM" id="SSF46906">
    <property type="entry name" value="Ribosomal protein L11, C-terminal domain"/>
    <property type="match status" value="1"/>
</dbReference>
<evidence type="ECO:0000256" key="2">
    <source>
        <dbReference type="ARBA" id="ARBA00022980"/>
    </source>
</evidence>
<dbReference type="EMBL" id="LKBG01000012">
    <property type="protein sequence ID" value="KQB36527.1"/>
    <property type="molecule type" value="Genomic_DNA"/>
</dbReference>
<keyword evidence="3 4" id="KW-0687">Ribonucleoprotein</keyword>
<evidence type="ECO:0000313" key="11">
    <source>
        <dbReference type="Proteomes" id="UP000050515"/>
    </source>
</evidence>
<keyword evidence="2 4" id="KW-0689">Ribosomal protein</keyword>
<comment type="similarity">
    <text evidence="1 4 5">Belongs to the universal ribosomal protein uL11 family.</text>
</comment>
<dbReference type="GO" id="GO:0015934">
    <property type="term" value="C:large ribosomal subunit"/>
    <property type="evidence" value="ECO:0007669"/>
    <property type="project" value="TreeGrafter"/>
</dbReference>
<dbReference type="GO" id="GO:0006412">
    <property type="term" value="P:translation"/>
    <property type="evidence" value="ECO:0007669"/>
    <property type="project" value="UniProtKB-UniRule"/>
</dbReference>
<evidence type="ECO:0000313" key="9">
    <source>
        <dbReference type="EMBL" id="KQB36527.1"/>
    </source>
</evidence>
<comment type="caution">
    <text evidence="8">The sequence shown here is derived from an EMBL/GenBank/DDBJ whole genome shotgun (WGS) entry which is preliminary data.</text>
</comment>
<dbReference type="SMART" id="SM00649">
    <property type="entry name" value="RL11"/>
    <property type="match status" value="1"/>
</dbReference>
<dbReference type="PATRIC" id="fig|507754.4.peg.1576"/>
<dbReference type="EMBL" id="LJCQ01000190">
    <property type="protein sequence ID" value="KPV46723.1"/>
    <property type="molecule type" value="Genomic_DNA"/>
</dbReference>
<dbReference type="PANTHER" id="PTHR11661:SF1">
    <property type="entry name" value="LARGE RIBOSOMAL SUBUNIT PROTEIN UL11M"/>
    <property type="match status" value="1"/>
</dbReference>
<reference evidence="8 11" key="1">
    <citation type="submission" date="2015-09" db="EMBL/GenBank/DDBJ databases">
        <title>Draft genome sequence of Acidiplasma aeolicum DSM 18409.</title>
        <authorList>
            <person name="Hemp J."/>
        </authorList>
    </citation>
    <scope>NUCLEOTIDE SEQUENCE [LARGE SCALE GENOMIC DNA]</scope>
    <source>
        <strain evidence="8 11">V</strain>
    </source>
</reference>
<evidence type="ECO:0000256" key="3">
    <source>
        <dbReference type="ARBA" id="ARBA00023274"/>
    </source>
</evidence>
<reference evidence="9 10" key="2">
    <citation type="submission" date="2015-09" db="EMBL/GenBank/DDBJ databases">
        <title>Heavy metals and arsenic resistance mechanisms in polyextremophilic archaea of the family Ferroplasmaceae.</title>
        <authorList>
            <person name="Bulaev A.G."/>
            <person name="Kanygina A.V."/>
        </authorList>
    </citation>
    <scope>NUCLEOTIDE SEQUENCE [LARGE SCALE GENOMIC DNA]</scope>
    <source>
        <strain evidence="9 10">VT</strain>
    </source>
</reference>
<keyword evidence="4" id="KW-0694">RNA-binding</keyword>
<dbReference type="Gene3D" id="3.30.1550.10">
    <property type="entry name" value="Ribosomal protein L11/L12, N-terminal domain"/>
    <property type="match status" value="1"/>
</dbReference>
<proteinExistence type="inferred from homology"/>
<dbReference type="Pfam" id="PF00298">
    <property type="entry name" value="Ribosomal_L11"/>
    <property type="match status" value="1"/>
</dbReference>
<feature type="domain" description="Large ribosomal subunit protein uL11 N-terminal" evidence="7">
    <location>
        <begin position="4"/>
        <end position="55"/>
    </location>
</feature>
<dbReference type="Pfam" id="PF03946">
    <property type="entry name" value="Ribosomal_L11_N"/>
    <property type="match status" value="1"/>
</dbReference>
<evidence type="ECO:0000313" key="8">
    <source>
        <dbReference type="EMBL" id="KPV46723.1"/>
    </source>
</evidence>
<dbReference type="PANTHER" id="PTHR11661">
    <property type="entry name" value="60S RIBOSOMAL PROTEIN L12"/>
    <property type="match status" value="1"/>
</dbReference>
<dbReference type="Proteomes" id="UP000050320">
    <property type="component" value="Unassembled WGS sequence"/>
</dbReference>
<sequence>MVAVKTMVEGGKATTGPPLGPALGPLGLNLGQVVKDINEKTKSFAGMQVPVTVNVIDPATKKYEIIVGVPPTSALLKKEVGIEKGSGNVKEKIAGNATLEQIKNVAKAKKPSLLSYNMKGAVLEVLGTAVSLGITVEGQSPKEIQKKIKNGEIEIGE</sequence>
<dbReference type="Proteomes" id="UP000050515">
    <property type="component" value="Unassembled WGS sequence"/>
</dbReference>
<dbReference type="NCBIfam" id="NF002232">
    <property type="entry name" value="PRK01143.1"/>
    <property type="match status" value="1"/>
</dbReference>
<dbReference type="RefSeq" id="WP_054964121.1">
    <property type="nucleotide sequence ID" value="NZ_LJCQ01000190.1"/>
</dbReference>
<protein>
    <recommendedName>
        <fullName evidence="4">Large ribosomal subunit protein uL11</fullName>
    </recommendedName>
</protein>
<dbReference type="InterPro" id="IPR036769">
    <property type="entry name" value="Ribosomal_uL11_C_sf"/>
</dbReference>
<evidence type="ECO:0000313" key="10">
    <source>
        <dbReference type="Proteomes" id="UP000050320"/>
    </source>
</evidence>
<comment type="subunit">
    <text evidence="4">Part of the ribosomal stalk of the 50S ribosomal subunit. Interacts with L10 and the large rRNA to form the base of the stalk. L10 forms an elongated spine to which L12 dimers bind in a sequential fashion forming a multimeric L10(L12)X complex.</text>
</comment>
<keyword evidence="4" id="KW-0699">rRNA-binding</keyword>
<evidence type="ECO:0000259" key="6">
    <source>
        <dbReference type="Pfam" id="PF00298"/>
    </source>
</evidence>
<gene>
    <name evidence="4" type="primary">rpl11</name>
    <name evidence="9" type="ORF">AOG54_02090</name>
    <name evidence="8" type="ORF">SE19_04245</name>
</gene>
<dbReference type="OrthoDB" id="8842at2157"/>
<comment type="function">
    <text evidence="4">Forms part of the ribosomal stalk which helps the ribosome interact with GTP-bound translation factors.</text>
</comment>
<evidence type="ECO:0000256" key="1">
    <source>
        <dbReference type="ARBA" id="ARBA00010537"/>
    </source>
</evidence>
<organism evidence="8 11">
    <name type="scientific">Acidiplasma aeolicum</name>
    <dbReference type="NCBI Taxonomy" id="507754"/>
    <lineage>
        <taxon>Archaea</taxon>
        <taxon>Methanobacteriati</taxon>
        <taxon>Thermoplasmatota</taxon>
        <taxon>Thermoplasmata</taxon>
        <taxon>Thermoplasmatales</taxon>
        <taxon>Ferroplasmaceae</taxon>
        <taxon>Acidiplasma</taxon>
    </lineage>
</organism>
<dbReference type="SUPFAM" id="SSF54747">
    <property type="entry name" value="Ribosomal L11/L12e N-terminal domain"/>
    <property type="match status" value="1"/>
</dbReference>
<dbReference type="InterPro" id="IPR036796">
    <property type="entry name" value="Ribosomal_uL11_N_sf"/>
</dbReference>
<keyword evidence="10" id="KW-1185">Reference proteome</keyword>
<dbReference type="GO" id="GO:0070180">
    <property type="term" value="F:large ribosomal subunit rRNA binding"/>
    <property type="evidence" value="ECO:0007669"/>
    <property type="project" value="UniProtKB-UniRule"/>
</dbReference>
<dbReference type="AlphaFoldDB" id="A0A0P9GYV8"/>
<evidence type="ECO:0000256" key="5">
    <source>
        <dbReference type="RuleBase" id="RU003978"/>
    </source>
</evidence>